<dbReference type="InterPro" id="IPR006925">
    <property type="entry name" value="Vps16_C"/>
</dbReference>
<dbReference type="Proteomes" id="UP000042958">
    <property type="component" value="Unassembled WGS sequence"/>
</dbReference>
<evidence type="ECO:0000259" key="3">
    <source>
        <dbReference type="Pfam" id="PF04840"/>
    </source>
</evidence>
<dbReference type="SUPFAM" id="SSF82171">
    <property type="entry name" value="DPP6 N-terminal domain-like"/>
    <property type="match status" value="1"/>
</dbReference>
<dbReference type="PANTHER" id="PTHR12811">
    <property type="entry name" value="VACUOLAR PROTEIN SORTING VPS16"/>
    <property type="match status" value="1"/>
</dbReference>
<dbReference type="Pfam" id="PF04840">
    <property type="entry name" value="Vps16_C"/>
    <property type="match status" value="1"/>
</dbReference>
<proteinExistence type="inferred from homology"/>
<dbReference type="InterPro" id="IPR006926">
    <property type="entry name" value="Vps16_N"/>
</dbReference>
<dbReference type="InterPro" id="IPR038132">
    <property type="entry name" value="Vps16_C_sf"/>
</dbReference>
<dbReference type="GO" id="GO:0006886">
    <property type="term" value="P:intracellular protein transport"/>
    <property type="evidence" value="ECO:0007669"/>
    <property type="project" value="InterPro"/>
</dbReference>
<comment type="function">
    <text evidence="2">Essential for vacuolar protein sorting. Required for vacuole biogenesis, stability and to maintain vacuole morphology.</text>
</comment>
<protein>
    <recommendedName>
        <fullName evidence="2">Probable vacuolar protein sorting-associated protein 16 homolog</fullName>
    </recommendedName>
</protein>
<dbReference type="Gene3D" id="1.10.150.780">
    <property type="entry name" value="Vps16, C-terminal region"/>
    <property type="match status" value="1"/>
</dbReference>
<dbReference type="GO" id="GO:0005768">
    <property type="term" value="C:endosome"/>
    <property type="evidence" value="ECO:0007669"/>
    <property type="project" value="UniProtKB-ARBA"/>
</dbReference>
<dbReference type="PIRSF" id="PIRSF007949">
    <property type="entry name" value="VPS16"/>
    <property type="match status" value="1"/>
</dbReference>
<name>A0A0F7TUK1_PENBI</name>
<feature type="domain" description="Vps16 C-terminal" evidence="3">
    <location>
        <begin position="503"/>
        <end position="812"/>
    </location>
</feature>
<dbReference type="STRING" id="104259.A0A0F7TUK1"/>
<dbReference type="Pfam" id="PF04841">
    <property type="entry name" value="Vps16_N"/>
    <property type="match status" value="1"/>
</dbReference>
<evidence type="ECO:0000259" key="4">
    <source>
        <dbReference type="Pfam" id="PF04841"/>
    </source>
</evidence>
<dbReference type="PANTHER" id="PTHR12811:SF0">
    <property type="entry name" value="VACUOLAR PROTEIN SORTING-ASSOCIATED PROTEIN 16 HOMOLOG"/>
    <property type="match status" value="1"/>
</dbReference>
<dbReference type="GO" id="GO:0030897">
    <property type="term" value="C:HOPS complex"/>
    <property type="evidence" value="ECO:0007669"/>
    <property type="project" value="TreeGrafter"/>
</dbReference>
<dbReference type="AlphaFoldDB" id="A0A0F7TUK1"/>
<keyword evidence="2" id="KW-0813">Transport</keyword>
<evidence type="ECO:0000256" key="2">
    <source>
        <dbReference type="PIRNR" id="PIRNR007949"/>
    </source>
</evidence>
<dbReference type="GO" id="GO:0042144">
    <property type="term" value="P:vacuole fusion, non-autophagic"/>
    <property type="evidence" value="ECO:0007669"/>
    <property type="project" value="TreeGrafter"/>
</dbReference>
<dbReference type="FunFam" id="2.130.10.10:FF:000635">
    <property type="entry name" value="Probable vacuolar protein sorting-associated protein 16 homolog"/>
    <property type="match status" value="1"/>
</dbReference>
<feature type="domain" description="Vps16 N-terminal" evidence="4">
    <location>
        <begin position="7"/>
        <end position="409"/>
    </location>
</feature>
<gene>
    <name evidence="5" type="ORF">PMG11_07443</name>
</gene>
<keyword evidence="6" id="KW-1185">Reference proteome</keyword>
<evidence type="ECO:0000256" key="1">
    <source>
        <dbReference type="ARBA" id="ARBA00009250"/>
    </source>
</evidence>
<evidence type="ECO:0000313" key="5">
    <source>
        <dbReference type="EMBL" id="CEJ58797.1"/>
    </source>
</evidence>
<sequence>MAPSNPLANWEKVGDSFYRRIPVYDAVFDEDVELENYIVAGAPYGGAIALYRDESKPFQLRDSQASRSSIDIYSCSGKQINRINWEQATVRGLGWSDKEELLVVAEDGTVRRYFGLDGEFTSFSLGNGAEEYGVRACQFWASGLVALLANNQLIAVSKYDEPRPRLLAPCPEGEVSSWLLIPPAHTLSRSVEVLLAVDKTVYLVDSTEAEDKILQDGPFKHVTVSPTGRFVALFTGEGKLWVVSNDFQNKLSEYDSKSRVAPSSVNWCGDDAVLLAWEDEIHLVGPNGAASKYYYDGRVHVIPEFDGVRLLTNDTCEFLHKVSDVTAEIFRLGSSSPASVLLDSVEQLEKKSPKADENIQRIRSSLPGAVDACIKAAGQEFDTYWQKRLLKAASFGKSVLELYNSDEFVEMTEKLRVLTAARDYQIGLPISYEQYLRLTPEGLIERLISRHQYLLAIRVSEYLQIPADRIYVHWASQKVRVSTVDDEAVCKLIVQRLEGKPGISFEIIAQTAYDEGRSHLATQLLNHEPRAGKQVPLLLNMEEDELALDKAIESGDDDLVNYVLLHLKSKLPLASFFRMINTRPMASALVETTARGEDTELLKDLYYQDDRPMEGSNVLISEALRETDPPRKTEKLHQASRLLSDSKDPNVMLQQKLVSEASQLLKVQESLDKDLADHSEYFGLSLNETIYRLIRAGYGKRAQKLQSEFKMPEKAFWWLRLRALVAKRDWGELEEIGKVKKSPIGWEPFYNEILGAGNTKLASIFVPKCTHLPVADRIEMWVKCGMIVKAGEEAHKAKDVNTLEHLRTKASGPASTEIERMINQLRPKK</sequence>
<keyword evidence="2" id="KW-0653">Protein transport</keyword>
<dbReference type="OrthoDB" id="1792at2759"/>
<reference evidence="6" key="1">
    <citation type="journal article" date="2015" name="Genome Announc.">
        <title>Draft genome sequence of the fungus Penicillium brasilianum MG11.</title>
        <authorList>
            <person name="Horn F."/>
            <person name="Linde J."/>
            <person name="Mattern D.J."/>
            <person name="Walther G."/>
            <person name="Guthke R."/>
            <person name="Brakhage A.A."/>
            <person name="Valiante V."/>
        </authorList>
    </citation>
    <scope>NUCLEOTIDE SEQUENCE [LARGE SCALE GENOMIC DNA]</scope>
    <source>
        <strain evidence="6">MG11</strain>
    </source>
</reference>
<dbReference type="InterPro" id="IPR016534">
    <property type="entry name" value="VPS16"/>
</dbReference>
<dbReference type="GO" id="GO:0016197">
    <property type="term" value="P:endosomal transport"/>
    <property type="evidence" value="ECO:0007669"/>
    <property type="project" value="TreeGrafter"/>
</dbReference>
<evidence type="ECO:0000313" key="6">
    <source>
        <dbReference type="Proteomes" id="UP000042958"/>
    </source>
</evidence>
<comment type="similarity">
    <text evidence="1 2">Belongs to the VPS16 family.</text>
</comment>
<organism evidence="5 6">
    <name type="scientific">Penicillium brasilianum</name>
    <dbReference type="NCBI Taxonomy" id="104259"/>
    <lineage>
        <taxon>Eukaryota</taxon>
        <taxon>Fungi</taxon>
        <taxon>Dikarya</taxon>
        <taxon>Ascomycota</taxon>
        <taxon>Pezizomycotina</taxon>
        <taxon>Eurotiomycetes</taxon>
        <taxon>Eurotiomycetidae</taxon>
        <taxon>Eurotiales</taxon>
        <taxon>Aspergillaceae</taxon>
        <taxon>Penicillium</taxon>
    </lineage>
</organism>
<dbReference type="FunFam" id="1.10.150.780:FF:000002">
    <property type="entry name" value="Probable vacuolar protein sorting-associated protein 16 homolog"/>
    <property type="match status" value="1"/>
</dbReference>
<accession>A0A0F7TUK1</accession>
<dbReference type="EMBL" id="CDHK01000006">
    <property type="protein sequence ID" value="CEJ58797.1"/>
    <property type="molecule type" value="Genomic_DNA"/>
</dbReference>
<dbReference type="GO" id="GO:0003779">
    <property type="term" value="F:actin binding"/>
    <property type="evidence" value="ECO:0007669"/>
    <property type="project" value="TreeGrafter"/>
</dbReference>